<dbReference type="PANTHER" id="PTHR30137:SF6">
    <property type="entry name" value="LUCIFERASE-LIKE MONOOXYGENASE"/>
    <property type="match status" value="1"/>
</dbReference>
<dbReference type="NCBIfam" id="TIGR03558">
    <property type="entry name" value="oxido_grp_1"/>
    <property type="match status" value="1"/>
</dbReference>
<evidence type="ECO:0000256" key="1">
    <source>
        <dbReference type="ARBA" id="ARBA00007789"/>
    </source>
</evidence>
<dbReference type="SUPFAM" id="SSF51679">
    <property type="entry name" value="Bacterial luciferase-like"/>
    <property type="match status" value="1"/>
</dbReference>
<dbReference type="FunFam" id="3.20.20.30:FF:000002">
    <property type="entry name" value="LLM class flavin-dependent oxidoreductase"/>
    <property type="match status" value="1"/>
</dbReference>
<dbReference type="Gene3D" id="3.20.20.30">
    <property type="entry name" value="Luciferase-like domain"/>
    <property type="match status" value="1"/>
</dbReference>
<dbReference type="GO" id="GO:0005829">
    <property type="term" value="C:cytosol"/>
    <property type="evidence" value="ECO:0007669"/>
    <property type="project" value="TreeGrafter"/>
</dbReference>
<reference evidence="4 5" key="1">
    <citation type="submission" date="2019-04" db="EMBL/GenBank/DDBJ databases">
        <title>Pedobacter sp. RP-3-15 sp. nov., isolated from Arctic soil.</title>
        <authorList>
            <person name="Dahal R.H."/>
            <person name="Kim D.-U."/>
        </authorList>
    </citation>
    <scope>NUCLEOTIDE SEQUENCE [LARGE SCALE GENOMIC DNA]</scope>
    <source>
        <strain evidence="4 5">RP-3-15</strain>
    </source>
</reference>
<feature type="domain" description="Luciferase-like" evidence="3">
    <location>
        <begin position="22"/>
        <end position="308"/>
    </location>
</feature>
<comment type="similarity">
    <text evidence="1">To bacterial alkanal monooxygenase alpha and beta chains.</text>
</comment>
<keyword evidence="5" id="KW-1185">Reference proteome</keyword>
<dbReference type="Pfam" id="PF00296">
    <property type="entry name" value="Bac_luciferase"/>
    <property type="match status" value="1"/>
</dbReference>
<comment type="caution">
    <text evidence="4">The sequence shown here is derived from an EMBL/GenBank/DDBJ whole genome shotgun (WGS) entry which is preliminary data.</text>
</comment>
<accession>A0A4U1CUK2</accession>
<dbReference type="InterPro" id="IPR019949">
    <property type="entry name" value="CmoO-like"/>
</dbReference>
<dbReference type="OrthoDB" id="9780518at2"/>
<organism evidence="4 5">
    <name type="scientific">Pedobacter frigoris</name>
    <dbReference type="NCBI Taxonomy" id="2571272"/>
    <lineage>
        <taxon>Bacteria</taxon>
        <taxon>Pseudomonadati</taxon>
        <taxon>Bacteroidota</taxon>
        <taxon>Sphingobacteriia</taxon>
        <taxon>Sphingobacteriales</taxon>
        <taxon>Sphingobacteriaceae</taxon>
        <taxon>Pedobacter</taxon>
    </lineage>
</organism>
<dbReference type="PANTHER" id="PTHR30137">
    <property type="entry name" value="LUCIFERASE-LIKE MONOOXYGENASE"/>
    <property type="match status" value="1"/>
</dbReference>
<name>A0A4U1CUK2_9SPHI</name>
<sequence length="336" mass="36734">MKKSLSNIPYSVLDLATVIQGKTPADTFKKSADLARHVEDLGYTRYWLAEHHNMISVASSATSVVIGHIAGATKTIRVGSGGIMLPNHSPLVIAEQFGTLESLYPGRIDLGLGRAPGTDQVTAMAIRGEQRLQAAQSFPQDVLKLQAYFSSENSTSSVRAIPGEGLDIPIWILGSSTDSAHLAAALGLPYAFASHFAPAQFLTAIKIYRERFKPSEHLKEPYVLACVNVVAADTDAEANKLATSLYQMFKGVISGKRQLLQAPVDSMDLVWTDYEEEQVNQMLACTFVGSKETVKHDLQQFLDQCGVDEIMASAHIFDHFARLRSYEILSEVFKGI</sequence>
<dbReference type="InterPro" id="IPR036661">
    <property type="entry name" value="Luciferase-like_sf"/>
</dbReference>
<evidence type="ECO:0000313" key="4">
    <source>
        <dbReference type="EMBL" id="TKC09458.1"/>
    </source>
</evidence>
<dbReference type="InterPro" id="IPR050766">
    <property type="entry name" value="Bact_Lucif_Oxidored"/>
</dbReference>
<dbReference type="RefSeq" id="WP_136834869.1">
    <property type="nucleotide sequence ID" value="NZ_SWBQ01000001.1"/>
</dbReference>
<evidence type="ECO:0000256" key="2">
    <source>
        <dbReference type="ARBA" id="ARBA00074555"/>
    </source>
</evidence>
<proteinExistence type="predicted"/>
<dbReference type="AlphaFoldDB" id="A0A4U1CUK2"/>
<evidence type="ECO:0000259" key="3">
    <source>
        <dbReference type="Pfam" id="PF00296"/>
    </source>
</evidence>
<protein>
    <recommendedName>
        <fullName evidence="2">Luciferase-like monooxygenase</fullName>
    </recommendedName>
</protein>
<evidence type="ECO:0000313" key="5">
    <source>
        <dbReference type="Proteomes" id="UP000307244"/>
    </source>
</evidence>
<dbReference type="Proteomes" id="UP000307244">
    <property type="component" value="Unassembled WGS sequence"/>
</dbReference>
<dbReference type="EMBL" id="SWBQ01000001">
    <property type="protein sequence ID" value="TKC09458.1"/>
    <property type="molecule type" value="Genomic_DNA"/>
</dbReference>
<dbReference type="InterPro" id="IPR011251">
    <property type="entry name" value="Luciferase-like_dom"/>
</dbReference>
<dbReference type="GO" id="GO:0016705">
    <property type="term" value="F:oxidoreductase activity, acting on paired donors, with incorporation or reduction of molecular oxygen"/>
    <property type="evidence" value="ECO:0007669"/>
    <property type="project" value="InterPro"/>
</dbReference>
<gene>
    <name evidence="4" type="ORF">FA047_05025</name>
</gene>